<dbReference type="AlphaFoldDB" id="A0A640UHU4"/>
<reference evidence="2 3" key="1">
    <citation type="submission" date="2019-12" db="EMBL/GenBank/DDBJ databases">
        <title>Whole genome shotgun sequence of Streptomyces tubercidicus NBRC 13090.</title>
        <authorList>
            <person name="Ichikawa N."/>
            <person name="Kimura A."/>
            <person name="Kitahashi Y."/>
            <person name="Komaki H."/>
            <person name="Tamura T."/>
        </authorList>
    </citation>
    <scope>NUCLEOTIDE SEQUENCE [LARGE SCALE GENOMIC DNA]</scope>
    <source>
        <strain evidence="2 3">NBRC 13090</strain>
    </source>
</reference>
<dbReference type="Proteomes" id="UP000431826">
    <property type="component" value="Unassembled WGS sequence"/>
</dbReference>
<evidence type="ECO:0000256" key="1">
    <source>
        <dbReference type="SAM" id="MobiDB-lite"/>
    </source>
</evidence>
<dbReference type="RefSeq" id="WP_246240082.1">
    <property type="nucleotide sequence ID" value="NZ_BLIR01000001.1"/>
</dbReference>
<name>A0A640UHU4_9ACTN</name>
<feature type="region of interest" description="Disordered" evidence="1">
    <location>
        <begin position="25"/>
        <end position="44"/>
    </location>
</feature>
<comment type="caution">
    <text evidence="2">The sequence shown here is derived from an EMBL/GenBank/DDBJ whole genome shotgun (WGS) entry which is preliminary data.</text>
</comment>
<evidence type="ECO:0000313" key="3">
    <source>
        <dbReference type="Proteomes" id="UP000431826"/>
    </source>
</evidence>
<organism evidence="2 3">
    <name type="scientific">Streptomyces tubercidicus</name>
    <dbReference type="NCBI Taxonomy" id="47759"/>
    <lineage>
        <taxon>Bacteria</taxon>
        <taxon>Bacillati</taxon>
        <taxon>Actinomycetota</taxon>
        <taxon>Actinomycetes</taxon>
        <taxon>Kitasatosporales</taxon>
        <taxon>Streptomycetaceae</taxon>
        <taxon>Streptomyces</taxon>
    </lineage>
</organism>
<gene>
    <name evidence="2" type="ORF">Stube_02910</name>
</gene>
<dbReference type="GeneID" id="96281499"/>
<accession>A0A640UHU4</accession>
<dbReference type="EMBL" id="BLIR01000001">
    <property type="protein sequence ID" value="GFE35618.1"/>
    <property type="molecule type" value="Genomic_DNA"/>
</dbReference>
<keyword evidence="3" id="KW-1185">Reference proteome</keyword>
<proteinExistence type="predicted"/>
<sequence length="57" mass="6250">MAAWLESDLGRGSAAGIRARAVLDEYGSEGEDENDTEPDNIPARRRAEARALLDYLD</sequence>
<feature type="compositionally biased region" description="Acidic residues" evidence="1">
    <location>
        <begin position="26"/>
        <end position="38"/>
    </location>
</feature>
<evidence type="ECO:0000313" key="2">
    <source>
        <dbReference type="EMBL" id="GFE35618.1"/>
    </source>
</evidence>
<protein>
    <submittedName>
        <fullName evidence="2">Uncharacterized protein</fullName>
    </submittedName>
</protein>